<evidence type="ECO:0000256" key="2">
    <source>
        <dbReference type="ARBA" id="ARBA00009175"/>
    </source>
</evidence>
<comment type="similarity">
    <text evidence="2">Belongs to the bacterial solute-binding protein ModA family.</text>
</comment>
<dbReference type="InterPro" id="IPR050682">
    <property type="entry name" value="ModA/WtpA"/>
</dbReference>
<feature type="binding site" evidence="14">
    <location>
        <position position="161"/>
    </location>
    <ligand>
        <name>molybdate</name>
        <dbReference type="ChEBI" id="CHEBI:36264"/>
    </ligand>
</feature>
<evidence type="ECO:0000256" key="12">
    <source>
        <dbReference type="ARBA" id="ARBA00073171"/>
    </source>
</evidence>
<dbReference type="PANTHER" id="PTHR30632:SF0">
    <property type="entry name" value="SULFATE-BINDING PROTEIN"/>
    <property type="match status" value="1"/>
</dbReference>
<keyword evidence="4" id="KW-1003">Cell membrane</keyword>
<keyword evidence="7" id="KW-0732">Signal</keyword>
<evidence type="ECO:0000256" key="11">
    <source>
        <dbReference type="ARBA" id="ARBA00062515"/>
    </source>
</evidence>
<evidence type="ECO:0000256" key="5">
    <source>
        <dbReference type="ARBA" id="ARBA00022505"/>
    </source>
</evidence>
<dbReference type="Gene3D" id="3.40.190.10">
    <property type="entry name" value="Periplasmic binding protein-like II"/>
    <property type="match status" value="2"/>
</dbReference>
<dbReference type="Pfam" id="PF13531">
    <property type="entry name" value="SBP_bac_11"/>
    <property type="match status" value="1"/>
</dbReference>
<dbReference type="FunFam" id="3.40.190.10:FF:000030">
    <property type="entry name" value="Molybdate ABC transporter substrate-binding protein"/>
    <property type="match status" value="1"/>
</dbReference>
<dbReference type="SUPFAM" id="SSF53850">
    <property type="entry name" value="Periplasmic binding protein-like II"/>
    <property type="match status" value="1"/>
</dbReference>
<sequence>MALALSGCGTGGGGGASGENTTLTVYAAASLTESFEDLAAQFEENHPGVDVQLNFGGSSTLVTQLQDGAPADVFASADQANMDKAVDADLIDGSPSIFAGNTLTVAVPSGNPAGVTSFEDLAGDDVDVVVCETRVPCGTATQKIEDLTGVTLDPVSEESSVTDVMGKVTSGQADAGVVYRTDVKAAGDSVEEVEIDRADQVVNEYPIATVKSAGNADLAREFIELVEGPDGQARLAEEGFRSP</sequence>
<gene>
    <name evidence="15" type="primary">modA</name>
    <name evidence="15" type="ORF">EDL96_10825</name>
</gene>
<organism evidence="15 16">
    <name type="scientific">Kocuria soli</name>
    <dbReference type="NCBI Taxonomy" id="2485125"/>
    <lineage>
        <taxon>Bacteria</taxon>
        <taxon>Bacillati</taxon>
        <taxon>Actinomycetota</taxon>
        <taxon>Actinomycetes</taxon>
        <taxon>Micrococcales</taxon>
        <taxon>Micrococcaceae</taxon>
        <taxon>Kocuria</taxon>
    </lineage>
</organism>
<keyword evidence="16" id="KW-1185">Reference proteome</keyword>
<dbReference type="GO" id="GO:0015689">
    <property type="term" value="P:molybdate ion transport"/>
    <property type="evidence" value="ECO:0007669"/>
    <property type="project" value="InterPro"/>
</dbReference>
<feature type="binding site" evidence="14">
    <location>
        <position position="30"/>
    </location>
    <ligand>
        <name>molybdate</name>
        <dbReference type="ChEBI" id="CHEBI:36264"/>
    </ligand>
</feature>
<dbReference type="PIRSF" id="PIRSF004846">
    <property type="entry name" value="ModA"/>
    <property type="match status" value="1"/>
</dbReference>
<comment type="subcellular location">
    <subcellularLocation>
        <location evidence="1">Cell membrane</location>
        <topology evidence="1">Lipid-anchor</topology>
    </subcellularLocation>
</comment>
<proteinExistence type="inferred from homology"/>
<evidence type="ECO:0000256" key="8">
    <source>
        <dbReference type="ARBA" id="ARBA00023136"/>
    </source>
</evidence>
<feature type="binding site" evidence="14">
    <location>
        <position position="58"/>
    </location>
    <ligand>
        <name>molybdate</name>
        <dbReference type="ChEBI" id="CHEBI:36264"/>
    </ligand>
</feature>
<reference evidence="15 16" key="1">
    <citation type="submission" date="2018-10" db="EMBL/GenBank/DDBJ databases">
        <title>Kocuria sp. M5W7-7, whole genome shotgun sequence.</title>
        <authorList>
            <person name="Tuo L."/>
        </authorList>
    </citation>
    <scope>NUCLEOTIDE SEQUENCE [LARGE SCALE GENOMIC DNA]</scope>
    <source>
        <strain evidence="15 16">M5W7-7</strain>
    </source>
</reference>
<evidence type="ECO:0000256" key="1">
    <source>
        <dbReference type="ARBA" id="ARBA00004193"/>
    </source>
</evidence>
<evidence type="ECO:0000313" key="15">
    <source>
        <dbReference type="EMBL" id="ROZ62240.1"/>
    </source>
</evidence>
<evidence type="ECO:0000256" key="14">
    <source>
        <dbReference type="PIRSR" id="PIRSR004846-1"/>
    </source>
</evidence>
<dbReference type="NCBIfam" id="TIGR01256">
    <property type="entry name" value="modA"/>
    <property type="match status" value="1"/>
</dbReference>
<dbReference type="InterPro" id="IPR005950">
    <property type="entry name" value="ModA"/>
</dbReference>
<evidence type="ECO:0000256" key="6">
    <source>
        <dbReference type="ARBA" id="ARBA00022723"/>
    </source>
</evidence>
<dbReference type="GO" id="GO:0046872">
    <property type="term" value="F:metal ion binding"/>
    <property type="evidence" value="ECO:0007669"/>
    <property type="project" value="UniProtKB-KW"/>
</dbReference>
<evidence type="ECO:0000256" key="9">
    <source>
        <dbReference type="ARBA" id="ARBA00023245"/>
    </source>
</evidence>
<evidence type="ECO:0000256" key="4">
    <source>
        <dbReference type="ARBA" id="ARBA00022475"/>
    </source>
</evidence>
<keyword evidence="3" id="KW-0813">Transport</keyword>
<dbReference type="CDD" id="cd13538">
    <property type="entry name" value="PBP2_ModA_like_1"/>
    <property type="match status" value="1"/>
</dbReference>
<feature type="binding site" evidence="14">
    <location>
        <position position="179"/>
    </location>
    <ligand>
        <name>molybdate</name>
        <dbReference type="ChEBI" id="CHEBI:36264"/>
    </ligand>
</feature>
<dbReference type="GO" id="GO:0030973">
    <property type="term" value="F:molybdate ion binding"/>
    <property type="evidence" value="ECO:0007669"/>
    <property type="project" value="TreeGrafter"/>
</dbReference>
<dbReference type="PANTHER" id="PTHR30632">
    <property type="entry name" value="MOLYBDATE-BINDING PERIPLASMIC PROTEIN"/>
    <property type="match status" value="1"/>
</dbReference>
<comment type="subunit">
    <text evidence="11">The complex is composed of two ATP-binding proteins (ModC), two transmembrane proteins (ModB) and a solute-binding protein (ModA).</text>
</comment>
<name>A0A3N4A9G7_9MICC</name>
<accession>A0A3N4A9G7</accession>
<dbReference type="EMBL" id="RKMF01000014">
    <property type="protein sequence ID" value="ROZ62240.1"/>
    <property type="molecule type" value="Genomic_DNA"/>
</dbReference>
<evidence type="ECO:0000256" key="3">
    <source>
        <dbReference type="ARBA" id="ARBA00022448"/>
    </source>
</evidence>
<dbReference type="AlphaFoldDB" id="A0A3N4A9G7"/>
<keyword evidence="6 14" id="KW-0479">Metal-binding</keyword>
<evidence type="ECO:0000256" key="13">
    <source>
        <dbReference type="ARBA" id="ARBA00078141"/>
    </source>
</evidence>
<protein>
    <recommendedName>
        <fullName evidence="12">Molybdate-binding protein ModA</fullName>
    </recommendedName>
    <alternativeName>
        <fullName evidence="13">Molybdate/tungstate-binding protein ModA</fullName>
    </alternativeName>
</protein>
<dbReference type="GO" id="GO:0005886">
    <property type="term" value="C:plasma membrane"/>
    <property type="evidence" value="ECO:0007669"/>
    <property type="project" value="UniProtKB-SubCell"/>
</dbReference>
<comment type="function">
    <text evidence="10">Involved in the transport of molybdenum into the cell. Part of the binding-protein-dependent transport system ModABCD.</text>
</comment>
<evidence type="ECO:0000256" key="7">
    <source>
        <dbReference type="ARBA" id="ARBA00022729"/>
    </source>
</evidence>
<keyword evidence="9" id="KW-0826">Tungsten</keyword>
<dbReference type="Proteomes" id="UP000270616">
    <property type="component" value="Unassembled WGS sequence"/>
</dbReference>
<evidence type="ECO:0000256" key="10">
    <source>
        <dbReference type="ARBA" id="ARBA00056002"/>
    </source>
</evidence>
<keyword evidence="5 14" id="KW-0500">Molybdenum</keyword>
<keyword evidence="8" id="KW-0472">Membrane</keyword>
<dbReference type="OrthoDB" id="9785015at2"/>
<comment type="caution">
    <text evidence="15">The sequence shown here is derived from an EMBL/GenBank/DDBJ whole genome shotgun (WGS) entry which is preliminary data.</text>
</comment>
<evidence type="ECO:0000313" key="16">
    <source>
        <dbReference type="Proteomes" id="UP000270616"/>
    </source>
</evidence>